<dbReference type="GO" id="GO:0016491">
    <property type="term" value="F:oxidoreductase activity"/>
    <property type="evidence" value="ECO:0007669"/>
    <property type="project" value="UniProtKB-KW"/>
</dbReference>
<dbReference type="InterPro" id="IPR010916">
    <property type="entry name" value="TonB_box_CS"/>
</dbReference>
<dbReference type="EC" id="1.-.-.-" evidence="2"/>
<evidence type="ECO:0000313" key="3">
    <source>
        <dbReference type="Proteomes" id="UP000251485"/>
    </source>
</evidence>
<name>A0A2X2BQA7_PROMI</name>
<keyword evidence="2" id="KW-0560">Oxidoreductase</keyword>
<protein>
    <submittedName>
        <fullName evidence="2">Short chain dehydrogenase</fullName>
        <ecNumber evidence="2">1.-.-.-</ecNumber>
    </submittedName>
</protein>
<feature type="region of interest" description="Disordered" evidence="1">
    <location>
        <begin position="1"/>
        <end position="21"/>
    </location>
</feature>
<evidence type="ECO:0000256" key="1">
    <source>
        <dbReference type="SAM" id="MobiDB-lite"/>
    </source>
</evidence>
<dbReference type="EMBL" id="UAUE01000024">
    <property type="protein sequence ID" value="SPY98492.1"/>
    <property type="molecule type" value="Genomic_DNA"/>
</dbReference>
<gene>
    <name evidence="2" type="primary">yciK_1</name>
    <name evidence="2" type="ORF">NCTC10975_03220</name>
</gene>
<sequence length="58" mass="6443">MEHAPVCEQVPSPMKMPQKLKTPKDLMPLYLYLMSDDSIEVSGQSLDAQPDRKAGPAE</sequence>
<proteinExistence type="predicted"/>
<evidence type="ECO:0000313" key="2">
    <source>
        <dbReference type="EMBL" id="SPY98492.1"/>
    </source>
</evidence>
<dbReference type="AlphaFoldDB" id="A0A2X2BQA7"/>
<organism evidence="2 3">
    <name type="scientific">Proteus mirabilis</name>
    <dbReference type="NCBI Taxonomy" id="584"/>
    <lineage>
        <taxon>Bacteria</taxon>
        <taxon>Pseudomonadati</taxon>
        <taxon>Pseudomonadota</taxon>
        <taxon>Gammaproteobacteria</taxon>
        <taxon>Enterobacterales</taxon>
        <taxon>Morganellaceae</taxon>
        <taxon>Proteus</taxon>
    </lineage>
</organism>
<accession>A0A2X2BQA7</accession>
<dbReference type="PROSITE" id="PS00430">
    <property type="entry name" value="TONB_DEPENDENT_REC_1"/>
    <property type="match status" value="1"/>
</dbReference>
<dbReference type="Proteomes" id="UP000251485">
    <property type="component" value="Unassembled WGS sequence"/>
</dbReference>
<reference evidence="2 3" key="1">
    <citation type="submission" date="2018-06" db="EMBL/GenBank/DDBJ databases">
        <authorList>
            <consortium name="Pathogen Informatics"/>
            <person name="Doyle S."/>
        </authorList>
    </citation>
    <scope>NUCLEOTIDE SEQUENCE [LARGE SCALE GENOMIC DNA]</scope>
    <source>
        <strain evidence="2 3">NCTC10975</strain>
    </source>
</reference>